<accession>A0A8J1JKQ8</accession>
<dbReference type="PANTHER" id="PTHR13285">
    <property type="entry name" value="ACYLTRANSFERASE"/>
    <property type="match status" value="1"/>
</dbReference>
<keyword evidence="8" id="KW-1185">Reference proteome</keyword>
<dbReference type="AGR" id="Xenbase:XB-GENE-1011720"/>
<evidence type="ECO:0000313" key="8">
    <source>
        <dbReference type="Proteomes" id="UP000008143"/>
    </source>
</evidence>
<dbReference type="GeneID" id="100490766"/>
<feature type="transmembrane region" description="Helical" evidence="7">
    <location>
        <begin position="162"/>
        <end position="180"/>
    </location>
</feature>
<evidence type="ECO:0000256" key="4">
    <source>
        <dbReference type="ARBA" id="ARBA00022989"/>
    </source>
</evidence>
<dbReference type="Xenbase" id="XB-GENE-1011720">
    <property type="gene designation" value="hhat"/>
</dbReference>
<gene>
    <name evidence="9 10" type="primary">hhat</name>
</gene>
<evidence type="ECO:0000313" key="9">
    <source>
        <dbReference type="RefSeq" id="XP_031758458.1"/>
    </source>
</evidence>
<dbReference type="GO" id="GO:0005783">
    <property type="term" value="C:endoplasmic reticulum"/>
    <property type="evidence" value="ECO:0000318"/>
    <property type="project" value="GO_Central"/>
</dbReference>
<protein>
    <submittedName>
        <fullName evidence="9">Protein-cysteine N-palmitoyltransferase HHAT isoform X1</fullName>
    </submittedName>
</protein>
<dbReference type="PANTHER" id="PTHR13285:SF20">
    <property type="entry name" value="PROTEIN-CYSTEINE N-PALMITOYLTRANSFERASE HHAT"/>
    <property type="match status" value="1"/>
</dbReference>
<feature type="transmembrane region" description="Helical" evidence="7">
    <location>
        <begin position="310"/>
        <end position="329"/>
    </location>
</feature>
<dbReference type="Proteomes" id="UP000008143">
    <property type="component" value="Chromosome 5"/>
</dbReference>
<comment type="subcellular location">
    <subcellularLocation>
        <location evidence="1">Endoplasmic reticulum membrane</location>
        <topology evidence="1">Multi-pass membrane protein</topology>
    </subcellularLocation>
</comment>
<dbReference type="InterPro" id="IPR051085">
    <property type="entry name" value="MB_O-acyltransferase"/>
</dbReference>
<keyword evidence="4 7" id="KW-1133">Transmembrane helix</keyword>
<evidence type="ECO:0000256" key="6">
    <source>
        <dbReference type="ARBA" id="ARBA00038268"/>
    </source>
</evidence>
<reference evidence="9" key="1">
    <citation type="submission" date="2025-08" db="UniProtKB">
        <authorList>
            <consortium name="RefSeq"/>
        </authorList>
    </citation>
    <scope>IDENTIFICATION</scope>
    <source>
        <strain evidence="9">Nigerian</strain>
        <tissue evidence="9">Liver and blood</tissue>
    </source>
</reference>
<dbReference type="GO" id="GO:0016409">
    <property type="term" value="F:palmitoyltransferase activity"/>
    <property type="evidence" value="ECO:0000318"/>
    <property type="project" value="GO_Central"/>
</dbReference>
<name>A0A8J1JKQ8_XENTR</name>
<organism evidence="8 9">
    <name type="scientific">Xenopus tropicalis</name>
    <name type="common">Western clawed frog</name>
    <name type="synonym">Silurana tropicalis</name>
    <dbReference type="NCBI Taxonomy" id="8364"/>
    <lineage>
        <taxon>Eukaryota</taxon>
        <taxon>Metazoa</taxon>
        <taxon>Chordata</taxon>
        <taxon>Craniata</taxon>
        <taxon>Vertebrata</taxon>
        <taxon>Euteleostomi</taxon>
        <taxon>Amphibia</taxon>
        <taxon>Batrachia</taxon>
        <taxon>Anura</taxon>
        <taxon>Pipoidea</taxon>
        <taxon>Pipidae</taxon>
        <taxon>Xenopodinae</taxon>
        <taxon>Xenopus</taxon>
        <taxon>Silurana</taxon>
    </lineage>
</organism>
<feature type="transmembrane region" description="Helical" evidence="7">
    <location>
        <begin position="278"/>
        <end position="298"/>
    </location>
</feature>
<evidence type="ECO:0000256" key="3">
    <source>
        <dbReference type="ARBA" id="ARBA00022824"/>
    </source>
</evidence>
<dbReference type="OMA" id="AWAQTYT"/>
<dbReference type="GO" id="GO:0005789">
    <property type="term" value="C:endoplasmic reticulum membrane"/>
    <property type="evidence" value="ECO:0007669"/>
    <property type="project" value="UniProtKB-SubCell"/>
</dbReference>
<keyword evidence="3" id="KW-0256">Endoplasmic reticulum</keyword>
<feature type="transmembrane region" description="Helical" evidence="7">
    <location>
        <begin position="494"/>
        <end position="516"/>
    </location>
</feature>
<feature type="transmembrane region" description="Helical" evidence="7">
    <location>
        <begin position="125"/>
        <end position="156"/>
    </location>
</feature>
<feature type="transmembrane region" description="Helical" evidence="7">
    <location>
        <begin position="192"/>
        <end position="211"/>
    </location>
</feature>
<dbReference type="RefSeq" id="XP_031758458.1">
    <property type="nucleotide sequence ID" value="XM_031902598.1"/>
</dbReference>
<dbReference type="Pfam" id="PF03062">
    <property type="entry name" value="MBOAT"/>
    <property type="match status" value="1"/>
</dbReference>
<dbReference type="CTD" id="55733"/>
<feature type="transmembrane region" description="Helical" evidence="7">
    <location>
        <begin position="454"/>
        <end position="474"/>
    </location>
</feature>
<evidence type="ECO:0000256" key="7">
    <source>
        <dbReference type="SAM" id="Phobius"/>
    </source>
</evidence>
<evidence type="ECO:0000256" key="5">
    <source>
        <dbReference type="ARBA" id="ARBA00023136"/>
    </source>
</evidence>
<proteinExistence type="inferred from homology"/>
<dbReference type="AlphaFoldDB" id="A0A8J1JKQ8"/>
<dbReference type="InterPro" id="IPR004299">
    <property type="entry name" value="MBOAT_fam"/>
</dbReference>
<feature type="transmembrane region" description="Helical" evidence="7">
    <location>
        <begin position="231"/>
        <end position="253"/>
    </location>
</feature>
<dbReference type="OrthoDB" id="420606at2759"/>
<evidence type="ECO:0000313" key="10">
    <source>
        <dbReference type="Xenbase" id="XB-GENE-1011720"/>
    </source>
</evidence>
<comment type="similarity">
    <text evidence="6">Belongs to the membrane-bound acyltransferase family. HHAT subfamily.</text>
</comment>
<evidence type="ECO:0000256" key="1">
    <source>
        <dbReference type="ARBA" id="ARBA00004477"/>
    </source>
</evidence>
<sequence length="535" mass="61640">MFLTTNEATGDGLRTLVQALDSRTMKEVPLPQWELAIYLLVSLGIHVYSFYEVYLVSKEHEEELTQEFGLEADSLSLGLKKDATDFEWSFWTEWARWPLLYLLLGHVLVSQLCRHCFQQIHPWFLMAYGMFACWLLLGAKGLALIFLNICVSFAVAQLKIPFLIWLSSVIMLLMLHVRAVEDVQRGWYVSENEYYLLVFTMTVRCLFYTSFGLEWCSEQKLNPASTYSFPAMLAYVFYYPVFHNGPVITYNQFAKQMQSQQKRNSSPLIYVLLDMARLFLWWGLAELMIHLMYMHALYSSHSLLETVSCWALGGLALAQVLFFYVKYLVLYGLPALIVRLDGLDPPALPRCVSTMYSFTGIWRSFDVGLHRFLVRYIYIPLGGSQRGLHGMLLSSALTFIFVCCWHGAHEYLWYWAALNWIGLVAEHAGKKLLDIPVVQHAVDRTLSPKMHRQIHAALASVSTALLILTNLIFLGGEQVGAIYWNRLFVQGWPWVPLTILGCLFCFSQVGIEWNLFYFPHYKGRFPICSVTKIIT</sequence>
<keyword evidence="2 7" id="KW-0812">Transmembrane</keyword>
<feature type="transmembrane region" description="Helical" evidence="7">
    <location>
        <begin position="33"/>
        <end position="51"/>
    </location>
</feature>
<evidence type="ECO:0000256" key="2">
    <source>
        <dbReference type="ARBA" id="ARBA00022692"/>
    </source>
</evidence>
<keyword evidence="5 7" id="KW-0472">Membrane</keyword>